<keyword evidence="3" id="KW-0597">Phosphoprotein</keyword>
<keyword evidence="7" id="KW-0812">Transmembrane</keyword>
<evidence type="ECO:0000256" key="6">
    <source>
        <dbReference type="ARBA" id="ARBA00023136"/>
    </source>
</evidence>
<gene>
    <name evidence="9" type="ORF">DET54_104393</name>
</gene>
<comment type="subcellular location">
    <subcellularLocation>
        <location evidence="1">Cell membrane</location>
        <topology evidence="1">Multi-pass membrane protein</topology>
    </subcellularLocation>
</comment>
<dbReference type="PANTHER" id="PTHR34220:SF7">
    <property type="entry name" value="SENSOR HISTIDINE KINASE YPDA"/>
    <property type="match status" value="1"/>
</dbReference>
<reference evidence="9 10" key="1">
    <citation type="submission" date="2018-06" db="EMBL/GenBank/DDBJ databases">
        <title>Freshwater and sediment microbial communities from various areas in North America, analyzing microbe dynamics in response to fracking.</title>
        <authorList>
            <person name="Lamendella R."/>
        </authorList>
    </citation>
    <scope>NUCLEOTIDE SEQUENCE [LARGE SCALE GENOMIC DNA]</scope>
    <source>
        <strain evidence="9 10">NG-13</strain>
    </source>
</reference>
<dbReference type="Pfam" id="PF06580">
    <property type="entry name" value="His_kinase"/>
    <property type="match status" value="1"/>
</dbReference>
<dbReference type="Pfam" id="PF02518">
    <property type="entry name" value="HATPase_c"/>
    <property type="match status" value="1"/>
</dbReference>
<evidence type="ECO:0000256" key="1">
    <source>
        <dbReference type="ARBA" id="ARBA00004651"/>
    </source>
</evidence>
<keyword evidence="4" id="KW-0808">Transferase</keyword>
<keyword evidence="10" id="KW-1185">Reference proteome</keyword>
<dbReference type="SUPFAM" id="SSF158472">
    <property type="entry name" value="HAMP domain-like"/>
    <property type="match status" value="1"/>
</dbReference>
<dbReference type="Proteomes" id="UP000248827">
    <property type="component" value="Unassembled WGS sequence"/>
</dbReference>
<dbReference type="GO" id="GO:0016301">
    <property type="term" value="F:kinase activity"/>
    <property type="evidence" value="ECO:0007669"/>
    <property type="project" value="UniProtKB-KW"/>
</dbReference>
<protein>
    <submittedName>
        <fullName evidence="9">Two-component system sensor histidine kinase YesM</fullName>
    </submittedName>
</protein>
<dbReference type="SUPFAM" id="SSF55874">
    <property type="entry name" value="ATPase domain of HSP90 chaperone/DNA topoisomerase II/histidine kinase"/>
    <property type="match status" value="1"/>
</dbReference>
<dbReference type="PROSITE" id="PS50885">
    <property type="entry name" value="HAMP"/>
    <property type="match status" value="1"/>
</dbReference>
<evidence type="ECO:0000256" key="4">
    <source>
        <dbReference type="ARBA" id="ARBA00022679"/>
    </source>
</evidence>
<proteinExistence type="predicted"/>
<dbReference type="Gene3D" id="6.10.340.10">
    <property type="match status" value="1"/>
</dbReference>
<feature type="transmembrane region" description="Helical" evidence="7">
    <location>
        <begin position="16"/>
        <end position="37"/>
    </location>
</feature>
<evidence type="ECO:0000256" key="3">
    <source>
        <dbReference type="ARBA" id="ARBA00022553"/>
    </source>
</evidence>
<feature type="transmembrane region" description="Helical" evidence="7">
    <location>
        <begin position="292"/>
        <end position="311"/>
    </location>
</feature>
<comment type="caution">
    <text evidence="9">The sequence shown here is derived from an EMBL/GenBank/DDBJ whole genome shotgun (WGS) entry which is preliminary data.</text>
</comment>
<organism evidence="9 10">
    <name type="scientific">Paenibacillus pabuli</name>
    <dbReference type="NCBI Taxonomy" id="1472"/>
    <lineage>
        <taxon>Bacteria</taxon>
        <taxon>Bacillati</taxon>
        <taxon>Bacillota</taxon>
        <taxon>Bacilli</taxon>
        <taxon>Bacillales</taxon>
        <taxon>Paenibacillaceae</taxon>
        <taxon>Paenibacillus</taxon>
    </lineage>
</organism>
<sequence length="586" mass="67119">MRKWLYSTTFRKRIQLSLILFTVIAVIVCGGTSYFIASRVLENKSYSLNQGIIDKSAQSLEEKLRKIRLAVLTFMSSDQFNQLLKQTAKGEELSYYDHFKLNQSLQTPIFQMKLIEPGITSIMINTPVGEYFSNPDKRTGGVPFTDSTVFPFLEKYHLPGWVESHSDDLFGTGQKVLSLMFVPIVQNAPADTHIVVDVSESALKEYLLKNSGDAIPVVFTENGKLAFEADSLSGQLAADTNFKSQLKDSKGHFEYTLNNIRYLVNYSTVAFPDNWLIVHLTERNVLLKDVRLIQLVTISVIVIFVLLALLISRKLTSLLLRPLNHLQSVMKKVEHNDWSVRFEGEYKDEFTHVGLRFNSMLDQIENLIRERMDAQHAERIAEMKALQAQMNPHFLYNTLNTILWKSHSNKQEEVREMIMSLSALFRVGLNNGEELTTVAKELEHVSQYLKIQKLCYASLFEYTIECEEEIKQLPTLKLLLQPLVENSILHGFKDYRTEGEIHIEIMVMSGFLRMLVTDNGQGFNVHEHDINDPHFDVSECEGFALRNIGKRLSLYYGNKAKFNVSSTPYQKTRIEILIPLEIEGAP</sequence>
<feature type="domain" description="HAMP" evidence="8">
    <location>
        <begin position="317"/>
        <end position="369"/>
    </location>
</feature>
<evidence type="ECO:0000256" key="7">
    <source>
        <dbReference type="SAM" id="Phobius"/>
    </source>
</evidence>
<dbReference type="EMBL" id="QLLI01000004">
    <property type="protein sequence ID" value="RAI98336.1"/>
    <property type="molecule type" value="Genomic_DNA"/>
</dbReference>
<name>A0ABX9BMW7_9BACL</name>
<keyword evidence="6 7" id="KW-0472">Membrane</keyword>
<dbReference type="Pfam" id="PF00672">
    <property type="entry name" value="HAMP"/>
    <property type="match status" value="1"/>
</dbReference>
<accession>A0ABX9BMW7</accession>
<dbReference type="InterPro" id="IPR050640">
    <property type="entry name" value="Bact_2-comp_sensor_kinase"/>
</dbReference>
<evidence type="ECO:0000256" key="2">
    <source>
        <dbReference type="ARBA" id="ARBA00022475"/>
    </source>
</evidence>
<evidence type="ECO:0000259" key="8">
    <source>
        <dbReference type="PROSITE" id="PS50885"/>
    </source>
</evidence>
<dbReference type="RefSeq" id="WP_181458424.1">
    <property type="nucleotide sequence ID" value="NZ_QLLI01000004.1"/>
</dbReference>
<dbReference type="InterPro" id="IPR003594">
    <property type="entry name" value="HATPase_dom"/>
</dbReference>
<dbReference type="PANTHER" id="PTHR34220">
    <property type="entry name" value="SENSOR HISTIDINE KINASE YPDA"/>
    <property type="match status" value="1"/>
</dbReference>
<dbReference type="InterPro" id="IPR010559">
    <property type="entry name" value="Sig_transdc_His_kin_internal"/>
</dbReference>
<evidence type="ECO:0000256" key="5">
    <source>
        <dbReference type="ARBA" id="ARBA00022777"/>
    </source>
</evidence>
<dbReference type="CDD" id="cd06225">
    <property type="entry name" value="HAMP"/>
    <property type="match status" value="1"/>
</dbReference>
<keyword evidence="7" id="KW-1133">Transmembrane helix</keyword>
<evidence type="ECO:0000313" key="9">
    <source>
        <dbReference type="EMBL" id="RAI98336.1"/>
    </source>
</evidence>
<keyword evidence="5 9" id="KW-0418">Kinase</keyword>
<dbReference type="InterPro" id="IPR003660">
    <property type="entry name" value="HAMP_dom"/>
</dbReference>
<evidence type="ECO:0000313" key="10">
    <source>
        <dbReference type="Proteomes" id="UP000248827"/>
    </source>
</evidence>
<dbReference type="InterPro" id="IPR036890">
    <property type="entry name" value="HATPase_C_sf"/>
</dbReference>
<dbReference type="SMART" id="SM00304">
    <property type="entry name" value="HAMP"/>
    <property type="match status" value="1"/>
</dbReference>
<dbReference type="Gene3D" id="3.30.565.10">
    <property type="entry name" value="Histidine kinase-like ATPase, C-terminal domain"/>
    <property type="match status" value="1"/>
</dbReference>
<keyword evidence="2" id="KW-1003">Cell membrane</keyword>